<reference evidence="2" key="1">
    <citation type="journal article" date="2018" name="DNA Res.">
        <title>Multiple hybrid de novo genome assembly of finger millet, an orphan allotetraploid crop.</title>
        <authorList>
            <person name="Hatakeyama M."/>
            <person name="Aluri S."/>
            <person name="Balachadran M.T."/>
            <person name="Sivarajan S.R."/>
            <person name="Patrignani A."/>
            <person name="Gruter S."/>
            <person name="Poveda L."/>
            <person name="Shimizu-Inatsugi R."/>
            <person name="Baeten J."/>
            <person name="Francoijs K.J."/>
            <person name="Nataraja K.N."/>
            <person name="Reddy Y.A.N."/>
            <person name="Phadnis S."/>
            <person name="Ravikumar R.L."/>
            <person name="Schlapbach R."/>
            <person name="Sreeman S.M."/>
            <person name="Shimizu K.K."/>
        </authorList>
    </citation>
    <scope>NUCLEOTIDE SEQUENCE</scope>
</reference>
<proteinExistence type="predicted"/>
<dbReference type="Proteomes" id="UP001054889">
    <property type="component" value="Unassembled WGS sequence"/>
</dbReference>
<evidence type="ECO:0000313" key="3">
    <source>
        <dbReference type="Proteomes" id="UP001054889"/>
    </source>
</evidence>
<organism evidence="2 3">
    <name type="scientific">Eleusine coracana subsp. coracana</name>
    <dbReference type="NCBI Taxonomy" id="191504"/>
    <lineage>
        <taxon>Eukaryota</taxon>
        <taxon>Viridiplantae</taxon>
        <taxon>Streptophyta</taxon>
        <taxon>Embryophyta</taxon>
        <taxon>Tracheophyta</taxon>
        <taxon>Spermatophyta</taxon>
        <taxon>Magnoliopsida</taxon>
        <taxon>Liliopsida</taxon>
        <taxon>Poales</taxon>
        <taxon>Poaceae</taxon>
        <taxon>PACMAD clade</taxon>
        <taxon>Chloridoideae</taxon>
        <taxon>Cynodonteae</taxon>
        <taxon>Eleusininae</taxon>
        <taxon>Eleusine</taxon>
    </lineage>
</organism>
<feature type="region of interest" description="Disordered" evidence="1">
    <location>
        <begin position="34"/>
        <end position="98"/>
    </location>
</feature>
<dbReference type="EMBL" id="BQKI01000073">
    <property type="protein sequence ID" value="GJN18395.1"/>
    <property type="molecule type" value="Genomic_DNA"/>
</dbReference>
<sequence length="98" mass="10178">MGTIPSLRRVAVESSAAAWDDGSVPPRPWCGVVAASQERSRSPSCETAAGPSGGTGPHAGDRSFQFSRNASRAGVRVPARVARSARHHHGTSASEKQT</sequence>
<name>A0AAV5E6Y7_ELECO</name>
<accession>A0AAV5E6Y7</accession>
<comment type="caution">
    <text evidence="2">The sequence shown here is derived from an EMBL/GenBank/DDBJ whole genome shotgun (WGS) entry which is preliminary data.</text>
</comment>
<keyword evidence="3" id="KW-1185">Reference proteome</keyword>
<protein>
    <submittedName>
        <fullName evidence="2">Uncharacterized protein</fullName>
    </submittedName>
</protein>
<dbReference type="AlphaFoldDB" id="A0AAV5E6Y7"/>
<reference evidence="2" key="2">
    <citation type="submission" date="2021-12" db="EMBL/GenBank/DDBJ databases">
        <title>Resequencing data analysis of finger millet.</title>
        <authorList>
            <person name="Hatakeyama M."/>
            <person name="Aluri S."/>
            <person name="Balachadran M.T."/>
            <person name="Sivarajan S.R."/>
            <person name="Poveda L."/>
            <person name="Shimizu-Inatsugi R."/>
            <person name="Schlapbach R."/>
            <person name="Sreeman S.M."/>
            <person name="Shimizu K.K."/>
        </authorList>
    </citation>
    <scope>NUCLEOTIDE SEQUENCE</scope>
</reference>
<evidence type="ECO:0000256" key="1">
    <source>
        <dbReference type="SAM" id="MobiDB-lite"/>
    </source>
</evidence>
<gene>
    <name evidence="2" type="primary">gb05554</name>
    <name evidence="2" type="ORF">PR202_gb05554</name>
</gene>
<evidence type="ECO:0000313" key="2">
    <source>
        <dbReference type="EMBL" id="GJN18395.1"/>
    </source>
</evidence>
<feature type="compositionally biased region" description="Low complexity" evidence="1">
    <location>
        <begin position="70"/>
        <end position="82"/>
    </location>
</feature>